<comment type="caution">
    <text evidence="2">The sequence shown here is derived from an EMBL/GenBank/DDBJ whole genome shotgun (WGS) entry which is preliminary data.</text>
</comment>
<feature type="compositionally biased region" description="Basic and acidic residues" evidence="1">
    <location>
        <begin position="223"/>
        <end position="238"/>
    </location>
</feature>
<reference evidence="2 3" key="1">
    <citation type="submission" date="2020-07" db="EMBL/GenBank/DDBJ databases">
        <title>Comparative genomics of pyrophilous fungi reveals a link between fire events and developmental genes.</title>
        <authorList>
            <consortium name="DOE Joint Genome Institute"/>
            <person name="Steindorff A.S."/>
            <person name="Carver A."/>
            <person name="Calhoun S."/>
            <person name="Stillman K."/>
            <person name="Liu H."/>
            <person name="Lipzen A."/>
            <person name="Pangilinan J."/>
            <person name="Labutti K."/>
            <person name="Bruns T.D."/>
            <person name="Grigoriev I.V."/>
        </authorList>
    </citation>
    <scope>NUCLEOTIDE SEQUENCE [LARGE SCALE GENOMIC DNA]</scope>
    <source>
        <strain evidence="2 3">CBS 144469</strain>
    </source>
</reference>
<feature type="compositionally biased region" description="Basic and acidic residues" evidence="1">
    <location>
        <begin position="55"/>
        <end position="64"/>
    </location>
</feature>
<organism evidence="2 3">
    <name type="scientific">Ephemerocybe angulata</name>
    <dbReference type="NCBI Taxonomy" id="980116"/>
    <lineage>
        <taxon>Eukaryota</taxon>
        <taxon>Fungi</taxon>
        <taxon>Dikarya</taxon>
        <taxon>Basidiomycota</taxon>
        <taxon>Agaricomycotina</taxon>
        <taxon>Agaricomycetes</taxon>
        <taxon>Agaricomycetidae</taxon>
        <taxon>Agaricales</taxon>
        <taxon>Agaricineae</taxon>
        <taxon>Psathyrellaceae</taxon>
        <taxon>Ephemerocybe</taxon>
    </lineage>
</organism>
<sequence>MESEWNTGTCARGAEAYEDPYERPLSHRTGREPASHDTRELVIPARPPLGSPIARIRDSNRDLADQGEVLMSQGDRNRNQPIIAPDDNKSHRAPIMGERYESGSAVRLESVTSHVGVPFAAKGKRGRRGRQAEGTSGDVLPLAQTGRASLLCTQENDRTPVEVPSATHHSVRSSGQRLNEKERGDAEGRVVKMMGGRREAKFDSGTRGGHIRDTTNQGPEQNEGDRLHQYHPEQEPRGPKRPRSRAI</sequence>
<feature type="region of interest" description="Disordered" evidence="1">
    <location>
        <begin position="1"/>
        <end position="94"/>
    </location>
</feature>
<name>A0A8H6H7G4_9AGAR</name>
<dbReference type="AlphaFoldDB" id="A0A8H6H7G4"/>
<evidence type="ECO:0000313" key="3">
    <source>
        <dbReference type="Proteomes" id="UP000521943"/>
    </source>
</evidence>
<gene>
    <name evidence="2" type="ORF">DFP72DRAFT_861435</name>
</gene>
<evidence type="ECO:0000256" key="1">
    <source>
        <dbReference type="SAM" id="MobiDB-lite"/>
    </source>
</evidence>
<keyword evidence="3" id="KW-1185">Reference proteome</keyword>
<feature type="compositionally biased region" description="Basic and acidic residues" evidence="1">
    <location>
        <begin position="178"/>
        <end position="204"/>
    </location>
</feature>
<feature type="region of interest" description="Disordered" evidence="1">
    <location>
        <begin position="118"/>
        <end position="143"/>
    </location>
</feature>
<dbReference type="EMBL" id="JACGCI010000215">
    <property type="protein sequence ID" value="KAF6741839.1"/>
    <property type="molecule type" value="Genomic_DNA"/>
</dbReference>
<feature type="compositionally biased region" description="Basic and acidic residues" evidence="1">
    <location>
        <begin position="20"/>
        <end position="40"/>
    </location>
</feature>
<feature type="region of interest" description="Disordered" evidence="1">
    <location>
        <begin position="155"/>
        <end position="247"/>
    </location>
</feature>
<evidence type="ECO:0000313" key="2">
    <source>
        <dbReference type="EMBL" id="KAF6741839.1"/>
    </source>
</evidence>
<accession>A0A8H6H7G4</accession>
<proteinExistence type="predicted"/>
<dbReference type="Proteomes" id="UP000521943">
    <property type="component" value="Unassembled WGS sequence"/>
</dbReference>
<protein>
    <submittedName>
        <fullName evidence="2">Uncharacterized protein</fullName>
    </submittedName>
</protein>